<protein>
    <submittedName>
        <fullName evidence="1">Uncharacterized protein</fullName>
    </submittedName>
</protein>
<evidence type="ECO:0000313" key="1">
    <source>
        <dbReference type="EMBL" id="MFC5061174.1"/>
    </source>
</evidence>
<proteinExistence type="predicted"/>
<evidence type="ECO:0000313" key="2">
    <source>
        <dbReference type="Proteomes" id="UP001595947"/>
    </source>
</evidence>
<reference evidence="2" key="1">
    <citation type="journal article" date="2019" name="Int. J. Syst. Evol. Microbiol.">
        <title>The Global Catalogue of Microorganisms (GCM) 10K type strain sequencing project: providing services to taxonomists for standard genome sequencing and annotation.</title>
        <authorList>
            <consortium name="The Broad Institute Genomics Platform"/>
            <consortium name="The Broad Institute Genome Sequencing Center for Infectious Disease"/>
            <person name="Wu L."/>
            <person name="Ma J."/>
        </authorList>
    </citation>
    <scope>NUCLEOTIDE SEQUENCE [LARGE SCALE GENOMIC DNA]</scope>
    <source>
        <strain evidence="2">CGMCC 4.7093</strain>
    </source>
</reference>
<organism evidence="1 2">
    <name type="scientific">Actinomycetospora atypica</name>
    <dbReference type="NCBI Taxonomy" id="1290095"/>
    <lineage>
        <taxon>Bacteria</taxon>
        <taxon>Bacillati</taxon>
        <taxon>Actinomycetota</taxon>
        <taxon>Actinomycetes</taxon>
        <taxon>Pseudonocardiales</taxon>
        <taxon>Pseudonocardiaceae</taxon>
        <taxon>Actinomycetospora</taxon>
    </lineage>
</organism>
<sequence>MSMLLGLRELLGEYDATALEPDVIPSPVPDDPVVEIEAVPRRPVD</sequence>
<accession>A0ABV9YFN4</accession>
<gene>
    <name evidence="1" type="ORF">ACFPBZ_03075</name>
</gene>
<dbReference type="Proteomes" id="UP001595947">
    <property type="component" value="Unassembled WGS sequence"/>
</dbReference>
<comment type="caution">
    <text evidence="1">The sequence shown here is derived from an EMBL/GenBank/DDBJ whole genome shotgun (WGS) entry which is preliminary data.</text>
</comment>
<name>A0ABV9YFN4_9PSEU</name>
<keyword evidence="2" id="KW-1185">Reference proteome</keyword>
<dbReference type="RefSeq" id="WP_378034525.1">
    <property type="nucleotide sequence ID" value="NZ_JBHSIV010000002.1"/>
</dbReference>
<dbReference type="EMBL" id="JBHSIV010000002">
    <property type="protein sequence ID" value="MFC5061174.1"/>
    <property type="molecule type" value="Genomic_DNA"/>
</dbReference>